<dbReference type="AlphaFoldDB" id="A0A5D3BWI6"/>
<dbReference type="GO" id="GO:0008270">
    <property type="term" value="F:zinc ion binding"/>
    <property type="evidence" value="ECO:0007669"/>
    <property type="project" value="UniProtKB-KW"/>
</dbReference>
<feature type="compositionally biased region" description="Polar residues" evidence="2">
    <location>
        <begin position="21"/>
        <end position="34"/>
    </location>
</feature>
<dbReference type="GO" id="GO:0003676">
    <property type="term" value="F:nucleic acid binding"/>
    <property type="evidence" value="ECO:0007669"/>
    <property type="project" value="InterPro"/>
</dbReference>
<proteinExistence type="predicted"/>
<dbReference type="Proteomes" id="UP000321393">
    <property type="component" value="Unassembled WGS sequence"/>
</dbReference>
<evidence type="ECO:0000259" key="3">
    <source>
        <dbReference type="PROSITE" id="PS50158"/>
    </source>
</evidence>
<feature type="domain" description="CCHC-type" evidence="3">
    <location>
        <begin position="61"/>
        <end position="75"/>
    </location>
</feature>
<evidence type="ECO:0000313" key="4">
    <source>
        <dbReference type="EMBL" id="KAA0033057.1"/>
    </source>
</evidence>
<name>A0A5D3BWI6_CUCMM</name>
<dbReference type="Gene3D" id="4.10.60.10">
    <property type="entry name" value="Zinc finger, CCHC-type"/>
    <property type="match status" value="1"/>
</dbReference>
<comment type="caution">
    <text evidence="5">The sequence shown here is derived from an EMBL/GenBank/DDBJ whole genome shotgun (WGS) entry which is preliminary data.</text>
</comment>
<evidence type="ECO:0000313" key="6">
    <source>
        <dbReference type="Proteomes" id="UP000321393"/>
    </source>
</evidence>
<dbReference type="Pfam" id="PF00098">
    <property type="entry name" value="zf-CCHC"/>
    <property type="match status" value="1"/>
</dbReference>
<gene>
    <name evidence="5" type="ORF">E5676_scaffold121G00790</name>
    <name evidence="4" type="ORF">E6C27_scaffold269G001650</name>
</gene>
<feature type="compositionally biased region" description="Basic residues" evidence="2">
    <location>
        <begin position="37"/>
        <end position="59"/>
    </location>
</feature>
<dbReference type="SUPFAM" id="SSF57756">
    <property type="entry name" value="Retrovirus zinc finger-like domains"/>
    <property type="match status" value="1"/>
</dbReference>
<sequence>MGKGKQVEENVANTKRKFSRGSYSKTKVVSSKPNAQIKKKGKGKTPKHHKGKKATKKGKSYNCGQNGHWLRNCPKYLAEKKGSLANFHSQ</sequence>
<dbReference type="EMBL" id="SSTE01020983">
    <property type="protein sequence ID" value="KAA0033057.1"/>
    <property type="molecule type" value="Genomic_DNA"/>
</dbReference>
<dbReference type="InterPro" id="IPR001878">
    <property type="entry name" value="Znf_CCHC"/>
</dbReference>
<dbReference type="InterPro" id="IPR036875">
    <property type="entry name" value="Znf_CCHC_sf"/>
</dbReference>
<accession>A0A5D3BWI6</accession>
<keyword evidence="1" id="KW-0479">Metal-binding</keyword>
<keyword evidence="1" id="KW-0862">Zinc</keyword>
<dbReference type="OrthoDB" id="903879at2759"/>
<evidence type="ECO:0000313" key="5">
    <source>
        <dbReference type="EMBL" id="TYK03470.1"/>
    </source>
</evidence>
<dbReference type="PROSITE" id="PS50158">
    <property type="entry name" value="ZF_CCHC"/>
    <property type="match status" value="1"/>
</dbReference>
<evidence type="ECO:0000256" key="2">
    <source>
        <dbReference type="SAM" id="MobiDB-lite"/>
    </source>
</evidence>
<dbReference type="EMBL" id="SSTD01014931">
    <property type="protein sequence ID" value="TYK03470.1"/>
    <property type="molecule type" value="Genomic_DNA"/>
</dbReference>
<reference evidence="6 7" key="1">
    <citation type="submission" date="2019-08" db="EMBL/GenBank/DDBJ databases">
        <title>Draft genome sequences of two oriental melons (Cucumis melo L. var makuwa).</title>
        <authorList>
            <person name="Kwon S.-Y."/>
        </authorList>
    </citation>
    <scope>NUCLEOTIDE SEQUENCE [LARGE SCALE GENOMIC DNA]</scope>
    <source>
        <strain evidence="7">cv. Chang Bougi</strain>
        <strain evidence="6">cv. SW 3</strain>
        <tissue evidence="5">Leaf</tissue>
    </source>
</reference>
<protein>
    <submittedName>
        <fullName evidence="5">Gag/pol protein</fullName>
    </submittedName>
</protein>
<feature type="region of interest" description="Disordered" evidence="2">
    <location>
        <begin position="1"/>
        <end position="65"/>
    </location>
</feature>
<evidence type="ECO:0000313" key="7">
    <source>
        <dbReference type="Proteomes" id="UP000321947"/>
    </source>
</evidence>
<evidence type="ECO:0000256" key="1">
    <source>
        <dbReference type="PROSITE-ProRule" id="PRU00047"/>
    </source>
</evidence>
<keyword evidence="1" id="KW-0863">Zinc-finger</keyword>
<organism evidence="5 7">
    <name type="scientific">Cucumis melo var. makuwa</name>
    <name type="common">Oriental melon</name>
    <dbReference type="NCBI Taxonomy" id="1194695"/>
    <lineage>
        <taxon>Eukaryota</taxon>
        <taxon>Viridiplantae</taxon>
        <taxon>Streptophyta</taxon>
        <taxon>Embryophyta</taxon>
        <taxon>Tracheophyta</taxon>
        <taxon>Spermatophyta</taxon>
        <taxon>Magnoliopsida</taxon>
        <taxon>eudicotyledons</taxon>
        <taxon>Gunneridae</taxon>
        <taxon>Pentapetalae</taxon>
        <taxon>rosids</taxon>
        <taxon>fabids</taxon>
        <taxon>Cucurbitales</taxon>
        <taxon>Cucurbitaceae</taxon>
        <taxon>Benincaseae</taxon>
        <taxon>Cucumis</taxon>
    </lineage>
</organism>
<dbReference type="Proteomes" id="UP000321947">
    <property type="component" value="Unassembled WGS sequence"/>
</dbReference>